<protein>
    <submittedName>
        <fullName evidence="1">Uncharacterized protein</fullName>
    </submittedName>
</protein>
<reference evidence="1" key="1">
    <citation type="journal article" date="2017" name="Nature">
        <title>The sunflower genome provides insights into oil metabolism, flowering and Asterid evolution.</title>
        <authorList>
            <person name="Badouin H."/>
            <person name="Gouzy J."/>
            <person name="Grassa C.J."/>
            <person name="Murat F."/>
            <person name="Staton S.E."/>
            <person name="Cottret L."/>
            <person name="Lelandais-Briere C."/>
            <person name="Owens G.L."/>
            <person name="Carrere S."/>
            <person name="Mayjonade B."/>
            <person name="Legrand L."/>
            <person name="Gill N."/>
            <person name="Kane N.C."/>
            <person name="Bowers J.E."/>
            <person name="Hubner S."/>
            <person name="Bellec A."/>
            <person name="Berard A."/>
            <person name="Berges H."/>
            <person name="Blanchet N."/>
            <person name="Boniface M.C."/>
            <person name="Brunel D."/>
            <person name="Catrice O."/>
            <person name="Chaidir N."/>
            <person name="Claudel C."/>
            <person name="Donnadieu C."/>
            <person name="Faraut T."/>
            <person name="Fievet G."/>
            <person name="Helmstetter N."/>
            <person name="King M."/>
            <person name="Knapp S.J."/>
            <person name="Lai Z."/>
            <person name="Le Paslier M.C."/>
            <person name="Lippi Y."/>
            <person name="Lorenzon L."/>
            <person name="Mandel J.R."/>
            <person name="Marage G."/>
            <person name="Marchand G."/>
            <person name="Marquand E."/>
            <person name="Bret-Mestries E."/>
            <person name="Morien E."/>
            <person name="Nambeesan S."/>
            <person name="Nguyen T."/>
            <person name="Pegot-Espagnet P."/>
            <person name="Pouilly N."/>
            <person name="Raftis F."/>
            <person name="Sallet E."/>
            <person name="Schiex T."/>
            <person name="Thomas J."/>
            <person name="Vandecasteele C."/>
            <person name="Vares D."/>
            <person name="Vear F."/>
            <person name="Vautrin S."/>
            <person name="Crespi M."/>
            <person name="Mangin B."/>
            <person name="Burke J.M."/>
            <person name="Salse J."/>
            <person name="Munos S."/>
            <person name="Vincourt P."/>
            <person name="Rieseberg L.H."/>
            <person name="Langlade N.B."/>
        </authorList>
    </citation>
    <scope>NUCLEOTIDE SEQUENCE</scope>
    <source>
        <tissue evidence="1">Leaves</tissue>
    </source>
</reference>
<gene>
    <name evidence="1" type="ORF">HanXRQr2_Chr12g0522011</name>
</gene>
<accession>A0A9K3EMW7</accession>
<evidence type="ECO:0000313" key="1">
    <source>
        <dbReference type="EMBL" id="KAF5776237.1"/>
    </source>
</evidence>
<reference evidence="1" key="2">
    <citation type="submission" date="2020-06" db="EMBL/GenBank/DDBJ databases">
        <title>Helianthus annuus Genome sequencing and assembly Release 2.</title>
        <authorList>
            <person name="Gouzy J."/>
            <person name="Langlade N."/>
            <person name="Munos S."/>
        </authorList>
    </citation>
    <scope>NUCLEOTIDE SEQUENCE</scope>
    <source>
        <tissue evidence="1">Leaves</tissue>
    </source>
</reference>
<organism evidence="1 2">
    <name type="scientific">Helianthus annuus</name>
    <name type="common">Common sunflower</name>
    <dbReference type="NCBI Taxonomy" id="4232"/>
    <lineage>
        <taxon>Eukaryota</taxon>
        <taxon>Viridiplantae</taxon>
        <taxon>Streptophyta</taxon>
        <taxon>Embryophyta</taxon>
        <taxon>Tracheophyta</taxon>
        <taxon>Spermatophyta</taxon>
        <taxon>Magnoliopsida</taxon>
        <taxon>eudicotyledons</taxon>
        <taxon>Gunneridae</taxon>
        <taxon>Pentapetalae</taxon>
        <taxon>asterids</taxon>
        <taxon>campanulids</taxon>
        <taxon>Asterales</taxon>
        <taxon>Asteraceae</taxon>
        <taxon>Asteroideae</taxon>
        <taxon>Heliantheae alliance</taxon>
        <taxon>Heliantheae</taxon>
        <taxon>Helianthus</taxon>
    </lineage>
</organism>
<dbReference type="Gramene" id="mRNA:HanXRQr2_Chr12g0522011">
    <property type="protein sequence ID" value="mRNA:HanXRQr2_Chr12g0522011"/>
    <property type="gene ID" value="HanXRQr2_Chr12g0522011"/>
</dbReference>
<comment type="caution">
    <text evidence="1">The sequence shown here is derived from an EMBL/GenBank/DDBJ whole genome shotgun (WGS) entry which is preliminary data.</text>
</comment>
<evidence type="ECO:0000313" key="2">
    <source>
        <dbReference type="Proteomes" id="UP000215914"/>
    </source>
</evidence>
<proteinExistence type="predicted"/>
<dbReference type="EMBL" id="MNCJ02000327">
    <property type="protein sequence ID" value="KAF5776237.1"/>
    <property type="molecule type" value="Genomic_DNA"/>
</dbReference>
<sequence length="67" mass="7371">MKSSSNGCVFLRTLRCSGCWLYACKSSVDLWSVKLSEINPLTSFIMVSTLVESASGLTLRRTMCSTI</sequence>
<name>A0A9K3EMW7_HELAN</name>
<dbReference type="Proteomes" id="UP000215914">
    <property type="component" value="Unassembled WGS sequence"/>
</dbReference>
<keyword evidence="2" id="KW-1185">Reference proteome</keyword>
<dbReference type="AlphaFoldDB" id="A0A9K3EMW7"/>